<keyword evidence="7" id="KW-1185">Reference proteome</keyword>
<evidence type="ECO:0000313" key="6">
    <source>
        <dbReference type="EMBL" id="QID17788.1"/>
    </source>
</evidence>
<sequence>MYARIEETEFQGAPVLTVATRDGAQATIALNGGQVIHWQPAGGHPWLYLSERACLDGSSAIRGGIPVCFPQFAEQGPLPKHGLVRTRPWRLIEQRSESDLVMLTLGIGSDRETEALWPHAFDLELTLGVGANRLDVELAVSNVGESALSFTAALHTYLQVHEVELARLEGLKGKPYQDKRDGGTIKVEHLDALVVDDAVDRIYTDTRRPLRLLDGGRTLSIVHEQFPDTVVWNPWVEGAATLGDMPDRDFRHMLCVEAAVAASPVTLAPDESWWGRQSLIDERL</sequence>
<dbReference type="RefSeq" id="WP_173764950.1">
    <property type="nucleotide sequence ID" value="NZ_CP048836.1"/>
</dbReference>
<feature type="active site" evidence="5">
    <location>
        <position position="257"/>
    </location>
</feature>
<feature type="active site" evidence="5">
    <location>
        <position position="155"/>
    </location>
</feature>
<dbReference type="CDD" id="cd09020">
    <property type="entry name" value="D-hex-6-P-epi_like"/>
    <property type="match status" value="1"/>
</dbReference>
<dbReference type="Pfam" id="PF01263">
    <property type="entry name" value="Aldose_epim"/>
    <property type="match status" value="1"/>
</dbReference>
<evidence type="ECO:0000256" key="3">
    <source>
        <dbReference type="ARBA" id="ARBA00023235"/>
    </source>
</evidence>
<dbReference type="EMBL" id="CP048836">
    <property type="protein sequence ID" value="QID17788.1"/>
    <property type="molecule type" value="Genomic_DNA"/>
</dbReference>
<reference evidence="6 7" key="1">
    <citation type="submission" date="2020-02" db="EMBL/GenBank/DDBJ databases">
        <title>Nitrogenibacter mangrovi gen. nov., sp. nov. isolated from mangrove sediment, a denitrifying betaproteobacterium.</title>
        <authorList>
            <person name="Liao H."/>
            <person name="Tian Y."/>
        </authorList>
    </citation>
    <scope>NUCLEOTIDE SEQUENCE [LARGE SCALE GENOMIC DNA]</scope>
    <source>
        <strain evidence="6 7">M9-3-2</strain>
    </source>
</reference>
<evidence type="ECO:0000256" key="5">
    <source>
        <dbReference type="PIRSR" id="PIRSR016020-1"/>
    </source>
</evidence>
<dbReference type="PANTHER" id="PTHR11122">
    <property type="entry name" value="APOSPORY-ASSOCIATED PROTEIN C-RELATED"/>
    <property type="match status" value="1"/>
</dbReference>
<dbReference type="AlphaFoldDB" id="A0A6C1B4U3"/>
<dbReference type="InterPro" id="IPR025532">
    <property type="entry name" value="G6P_1-epimerase"/>
</dbReference>
<gene>
    <name evidence="6" type="ORF">G3580_09120</name>
</gene>
<organism evidence="6 7">
    <name type="scientific">Nitrogeniibacter mangrovi</name>
    <dbReference type="NCBI Taxonomy" id="2016596"/>
    <lineage>
        <taxon>Bacteria</taxon>
        <taxon>Pseudomonadati</taxon>
        <taxon>Pseudomonadota</taxon>
        <taxon>Betaproteobacteria</taxon>
        <taxon>Rhodocyclales</taxon>
        <taxon>Zoogloeaceae</taxon>
        <taxon>Nitrogeniibacter</taxon>
    </lineage>
</organism>
<dbReference type="GO" id="GO:0047938">
    <property type="term" value="F:glucose-6-phosphate 1-epimerase activity"/>
    <property type="evidence" value="ECO:0007669"/>
    <property type="project" value="UniProtKB-UniRule"/>
</dbReference>
<dbReference type="Proteomes" id="UP000501991">
    <property type="component" value="Chromosome"/>
</dbReference>
<dbReference type="InterPro" id="IPR011013">
    <property type="entry name" value="Gal_mutarotase_sf_dom"/>
</dbReference>
<comment type="similarity">
    <text evidence="2 4">Belongs to the glucose-6-phosphate 1-epimerase family.</text>
</comment>
<dbReference type="GO" id="GO:0005975">
    <property type="term" value="P:carbohydrate metabolic process"/>
    <property type="evidence" value="ECO:0007669"/>
    <property type="project" value="InterPro"/>
</dbReference>
<dbReference type="InterPro" id="IPR014718">
    <property type="entry name" value="GH-type_carb-bd"/>
</dbReference>
<proteinExistence type="inferred from homology"/>
<protein>
    <recommendedName>
        <fullName evidence="4">Putative glucose-6-phosphate 1-epimerase</fullName>
        <ecNumber evidence="4">5.1.3.15</ecNumber>
    </recommendedName>
</protein>
<evidence type="ECO:0000256" key="4">
    <source>
        <dbReference type="PIRNR" id="PIRNR016020"/>
    </source>
</evidence>
<dbReference type="GO" id="GO:0030246">
    <property type="term" value="F:carbohydrate binding"/>
    <property type="evidence" value="ECO:0007669"/>
    <property type="project" value="UniProtKB-UniRule"/>
</dbReference>
<evidence type="ECO:0000256" key="2">
    <source>
        <dbReference type="ARBA" id="ARBA00005866"/>
    </source>
</evidence>
<dbReference type="SUPFAM" id="SSF74650">
    <property type="entry name" value="Galactose mutarotase-like"/>
    <property type="match status" value="1"/>
</dbReference>
<dbReference type="PIRSF" id="PIRSF016020">
    <property type="entry name" value="PHexose_mutarotase"/>
    <property type="match status" value="1"/>
</dbReference>
<comment type="catalytic activity">
    <reaction evidence="1">
        <text>alpha-D-glucose 6-phosphate = beta-D-glucose 6-phosphate</text>
        <dbReference type="Rhea" id="RHEA:16249"/>
        <dbReference type="ChEBI" id="CHEBI:58225"/>
        <dbReference type="ChEBI" id="CHEBI:58247"/>
        <dbReference type="EC" id="5.1.3.15"/>
    </reaction>
</comment>
<evidence type="ECO:0000313" key="7">
    <source>
        <dbReference type="Proteomes" id="UP000501991"/>
    </source>
</evidence>
<dbReference type="EC" id="5.1.3.15" evidence="4"/>
<name>A0A6C1B4U3_9RHOO</name>
<dbReference type="KEGG" id="azq:G3580_09120"/>
<dbReference type="Gene3D" id="2.70.98.10">
    <property type="match status" value="1"/>
</dbReference>
<dbReference type="PANTHER" id="PTHR11122:SF13">
    <property type="entry name" value="GLUCOSE-6-PHOSPHATE 1-EPIMERASE"/>
    <property type="match status" value="1"/>
</dbReference>
<accession>A0A6C1B4U3</accession>
<dbReference type="InterPro" id="IPR008183">
    <property type="entry name" value="Aldose_1/G6P_1-epimerase"/>
</dbReference>
<keyword evidence="3 4" id="KW-0413">Isomerase</keyword>
<evidence type="ECO:0000256" key="1">
    <source>
        <dbReference type="ARBA" id="ARBA00001096"/>
    </source>
</evidence>
<dbReference type="GO" id="GO:0005737">
    <property type="term" value="C:cytoplasm"/>
    <property type="evidence" value="ECO:0007669"/>
    <property type="project" value="TreeGrafter"/>
</dbReference>